<evidence type="ECO:0000313" key="2">
    <source>
        <dbReference type="EMBL" id="KAK2584850.1"/>
    </source>
</evidence>
<keyword evidence="3" id="KW-1185">Reference proteome</keyword>
<accession>A0AAD9RS33</accession>
<sequence>MASKKTRQNHSIQHLLELPSSREAKPLPFSKEPTQPTLPIPTTPRQVPVTVLHPTPKKCAKVRLHSVEKQGGFSIGLGNAPGED</sequence>
<reference evidence="2" key="1">
    <citation type="submission" date="2021-08" db="EMBL/GenBank/DDBJ databases">
        <authorList>
            <person name="Misof B."/>
            <person name="Oliver O."/>
            <person name="Podsiadlowski L."/>
            <person name="Donath A."/>
            <person name="Peters R."/>
            <person name="Mayer C."/>
            <person name="Rust J."/>
            <person name="Gunkel S."/>
            <person name="Lesny P."/>
            <person name="Martin S."/>
            <person name="Oeyen J.P."/>
            <person name="Petersen M."/>
            <person name="Panagiotis P."/>
            <person name="Wilbrandt J."/>
            <person name="Tanja T."/>
        </authorList>
    </citation>
    <scope>NUCLEOTIDE SEQUENCE</scope>
    <source>
        <strain evidence="2">GBR_01_08_01A</strain>
        <tissue evidence="2">Thorax + abdomen</tissue>
    </source>
</reference>
<dbReference type="AlphaFoldDB" id="A0AAD9RS33"/>
<evidence type="ECO:0000256" key="1">
    <source>
        <dbReference type="SAM" id="MobiDB-lite"/>
    </source>
</evidence>
<organism evidence="2 3">
    <name type="scientific">Odynerus spinipes</name>
    <dbReference type="NCBI Taxonomy" id="1348599"/>
    <lineage>
        <taxon>Eukaryota</taxon>
        <taxon>Metazoa</taxon>
        <taxon>Ecdysozoa</taxon>
        <taxon>Arthropoda</taxon>
        <taxon>Hexapoda</taxon>
        <taxon>Insecta</taxon>
        <taxon>Pterygota</taxon>
        <taxon>Neoptera</taxon>
        <taxon>Endopterygota</taxon>
        <taxon>Hymenoptera</taxon>
        <taxon>Apocrita</taxon>
        <taxon>Aculeata</taxon>
        <taxon>Vespoidea</taxon>
        <taxon>Vespidae</taxon>
        <taxon>Eumeninae</taxon>
        <taxon>Odynerus</taxon>
    </lineage>
</organism>
<gene>
    <name evidence="2" type="ORF">KPH14_006288</name>
</gene>
<evidence type="ECO:0000313" key="3">
    <source>
        <dbReference type="Proteomes" id="UP001258017"/>
    </source>
</evidence>
<dbReference type="Proteomes" id="UP001258017">
    <property type="component" value="Unassembled WGS sequence"/>
</dbReference>
<dbReference type="EMBL" id="JAIFRP010000025">
    <property type="protein sequence ID" value="KAK2584850.1"/>
    <property type="molecule type" value="Genomic_DNA"/>
</dbReference>
<reference evidence="2" key="2">
    <citation type="journal article" date="2023" name="Commun. Biol.">
        <title>Intrasexual cuticular hydrocarbon dimorphism in a wasp sheds light on hydrocarbon biosynthesis genes in Hymenoptera.</title>
        <authorList>
            <person name="Moris V.C."/>
            <person name="Podsiadlowski L."/>
            <person name="Martin S."/>
            <person name="Oeyen J.P."/>
            <person name="Donath A."/>
            <person name="Petersen M."/>
            <person name="Wilbrandt J."/>
            <person name="Misof B."/>
            <person name="Liedtke D."/>
            <person name="Thamm M."/>
            <person name="Scheiner R."/>
            <person name="Schmitt T."/>
            <person name="Niehuis O."/>
        </authorList>
    </citation>
    <scope>NUCLEOTIDE SEQUENCE</scope>
    <source>
        <strain evidence="2">GBR_01_08_01A</strain>
    </source>
</reference>
<proteinExistence type="predicted"/>
<name>A0AAD9RS33_9HYME</name>
<comment type="caution">
    <text evidence="2">The sequence shown here is derived from an EMBL/GenBank/DDBJ whole genome shotgun (WGS) entry which is preliminary data.</text>
</comment>
<feature type="region of interest" description="Disordered" evidence="1">
    <location>
        <begin position="1"/>
        <end position="49"/>
    </location>
</feature>
<protein>
    <submittedName>
        <fullName evidence="2">Uncharacterized protein</fullName>
    </submittedName>
</protein>